<dbReference type="InterPro" id="IPR001547">
    <property type="entry name" value="Glyco_hydro_5"/>
</dbReference>
<dbReference type="SUPFAM" id="SSF51445">
    <property type="entry name" value="(Trans)glycosidases"/>
    <property type="match status" value="1"/>
</dbReference>
<keyword evidence="2 5" id="KW-0378">Hydrolase</keyword>
<keyword evidence="8" id="KW-1185">Reference proteome</keyword>
<evidence type="ECO:0000256" key="4">
    <source>
        <dbReference type="ARBA" id="ARBA00023316"/>
    </source>
</evidence>
<keyword evidence="3 5" id="KW-0326">Glycosidase</keyword>
<gene>
    <name evidence="7" type="ORF">BZA70DRAFT_240627</name>
</gene>
<evidence type="ECO:0000313" key="8">
    <source>
        <dbReference type="Proteomes" id="UP001498771"/>
    </source>
</evidence>
<dbReference type="InterPro" id="IPR017853">
    <property type="entry name" value="GH"/>
</dbReference>
<dbReference type="GeneID" id="90036020"/>
<accession>A0ABR1F3X6</accession>
<dbReference type="Gene3D" id="3.20.20.80">
    <property type="entry name" value="Glycosidases"/>
    <property type="match status" value="1"/>
</dbReference>
<name>A0ABR1F3X6_9ASCO</name>
<dbReference type="PANTHER" id="PTHR31297">
    <property type="entry name" value="GLUCAN ENDO-1,6-BETA-GLUCOSIDASE B"/>
    <property type="match status" value="1"/>
</dbReference>
<comment type="caution">
    <text evidence="7">The sequence shown here is derived from an EMBL/GenBank/DDBJ whole genome shotgun (WGS) entry which is preliminary data.</text>
</comment>
<evidence type="ECO:0000256" key="2">
    <source>
        <dbReference type="ARBA" id="ARBA00022801"/>
    </source>
</evidence>
<feature type="domain" description="Glycoside hydrolase family 5" evidence="6">
    <location>
        <begin position="75"/>
        <end position="346"/>
    </location>
</feature>
<dbReference type="EMBL" id="JBBJBU010000010">
    <property type="protein sequence ID" value="KAK7203833.1"/>
    <property type="molecule type" value="Genomic_DNA"/>
</dbReference>
<dbReference type="InterPro" id="IPR050386">
    <property type="entry name" value="Glycosyl_hydrolase_5"/>
</dbReference>
<comment type="similarity">
    <text evidence="1 5">Belongs to the glycosyl hydrolase 5 (cellulase A) family.</text>
</comment>
<evidence type="ECO:0000256" key="1">
    <source>
        <dbReference type="ARBA" id="ARBA00005641"/>
    </source>
</evidence>
<keyword evidence="4" id="KW-0961">Cell wall biogenesis/degradation</keyword>
<dbReference type="PANTHER" id="PTHR31297:SF13">
    <property type="entry name" value="PUTATIVE-RELATED"/>
    <property type="match status" value="1"/>
</dbReference>
<proteinExistence type="inferred from homology"/>
<dbReference type="Proteomes" id="UP001498771">
    <property type="component" value="Unassembled WGS sequence"/>
</dbReference>
<evidence type="ECO:0000259" key="6">
    <source>
        <dbReference type="Pfam" id="PF00150"/>
    </source>
</evidence>
<evidence type="ECO:0000256" key="5">
    <source>
        <dbReference type="RuleBase" id="RU361153"/>
    </source>
</evidence>
<reference evidence="7 8" key="1">
    <citation type="submission" date="2024-03" db="EMBL/GenBank/DDBJ databases">
        <title>Genome-scale model development and genomic sequencing of the oleaginous clade Lipomyces.</title>
        <authorList>
            <consortium name="Lawrence Berkeley National Laboratory"/>
            <person name="Czajka J.J."/>
            <person name="Han Y."/>
            <person name="Kim J."/>
            <person name="Mondo S.J."/>
            <person name="Hofstad B.A."/>
            <person name="Robles A."/>
            <person name="Haridas S."/>
            <person name="Riley R."/>
            <person name="LaButti K."/>
            <person name="Pangilinan J."/>
            <person name="Andreopoulos W."/>
            <person name="Lipzen A."/>
            <person name="Yan J."/>
            <person name="Wang M."/>
            <person name="Ng V."/>
            <person name="Grigoriev I.V."/>
            <person name="Spatafora J.W."/>
            <person name="Magnuson J.K."/>
            <person name="Baker S.E."/>
            <person name="Pomraning K.R."/>
        </authorList>
    </citation>
    <scope>NUCLEOTIDE SEQUENCE [LARGE SCALE GENOMIC DNA]</scope>
    <source>
        <strain evidence="7 8">Phaff 52-87</strain>
    </source>
</reference>
<protein>
    <submittedName>
        <fullName evidence="7">Glycoside hydrolase family 5 protein</fullName>
    </submittedName>
</protein>
<sequence>MTVFSSILKTEGTKIVDASGKQVILKGAGLGGVLNMENFITGYSGHETEHKQAIEEVLGKEKTDFFFDRFYDYFWTEADAEFYAGMGLNTLRIPFNYRHFFDDDAPSVIKPSGFALLDRMVKRCAKYGIYVVLDLHAVPGGQNQDWHSDSAIHQALFWVHKDFQDRVVNLWVEIAKHYKGDVRIAGYNPVNEPADPEHTRLWAFYVRVEKAIREVDPDHILFLDGNTYAGDFSHFGKPLPNTVYAIHDYALFGFPGFEQYENKPEQYAKLVRQFERKVKVANEANVPVWNGEFGPVYEPETVYPGAPADIDVKENAATNVKRYNMLAAQLKIYKESSVSWSIWTYKDVGIQGLVSVSPDSPWYKKFGDFIEKKKRLGADFWGAHPDPSSDALYDALAEHFKKEIPEKFHKKMYPPLWDIKRQITRVSREIVLSSYLCYEYADLFTGLTEPELDELAKSFCIENCVKRDLLNKFLAEDAASA</sequence>
<organism evidence="7 8">
    <name type="scientific">Myxozyma melibiosi</name>
    <dbReference type="NCBI Taxonomy" id="54550"/>
    <lineage>
        <taxon>Eukaryota</taxon>
        <taxon>Fungi</taxon>
        <taxon>Dikarya</taxon>
        <taxon>Ascomycota</taxon>
        <taxon>Saccharomycotina</taxon>
        <taxon>Lipomycetes</taxon>
        <taxon>Lipomycetales</taxon>
        <taxon>Lipomycetaceae</taxon>
        <taxon>Myxozyma</taxon>
    </lineage>
</organism>
<evidence type="ECO:0000256" key="3">
    <source>
        <dbReference type="ARBA" id="ARBA00023295"/>
    </source>
</evidence>
<dbReference type="RefSeq" id="XP_064766866.1">
    <property type="nucleotide sequence ID" value="XM_064910508.1"/>
</dbReference>
<evidence type="ECO:0000313" key="7">
    <source>
        <dbReference type="EMBL" id="KAK7203833.1"/>
    </source>
</evidence>
<dbReference type="GO" id="GO:0016787">
    <property type="term" value="F:hydrolase activity"/>
    <property type="evidence" value="ECO:0007669"/>
    <property type="project" value="UniProtKB-KW"/>
</dbReference>
<dbReference type="Pfam" id="PF00150">
    <property type="entry name" value="Cellulase"/>
    <property type="match status" value="1"/>
</dbReference>